<feature type="region of interest" description="Disordered" evidence="5">
    <location>
        <begin position="216"/>
        <end position="238"/>
    </location>
</feature>
<keyword evidence="9" id="KW-1185">Reference proteome</keyword>
<dbReference type="InterPro" id="IPR006447">
    <property type="entry name" value="Myb_dom_plants"/>
</dbReference>
<evidence type="ECO:0000313" key="7">
    <source>
        <dbReference type="EMBL" id="OWM67104.1"/>
    </source>
</evidence>
<feature type="compositionally biased region" description="Low complexity" evidence="5">
    <location>
        <begin position="293"/>
        <end position="309"/>
    </location>
</feature>
<proteinExistence type="predicted"/>
<dbReference type="AlphaFoldDB" id="A0A218W2L2"/>
<evidence type="ECO:0000313" key="8">
    <source>
        <dbReference type="Proteomes" id="UP000197138"/>
    </source>
</evidence>
<gene>
    <name evidence="10" type="primary">LOC116207351</name>
    <name evidence="7" type="ORF">CDL15_Pgr000556</name>
</gene>
<evidence type="ECO:0000256" key="4">
    <source>
        <dbReference type="ARBA" id="ARBA00023242"/>
    </source>
</evidence>
<keyword evidence="2" id="KW-0805">Transcription regulation</keyword>
<evidence type="ECO:0000256" key="5">
    <source>
        <dbReference type="SAM" id="MobiDB-lite"/>
    </source>
</evidence>
<dbReference type="Proteomes" id="UP000197138">
    <property type="component" value="Unassembled WGS sequence"/>
</dbReference>
<dbReference type="RefSeq" id="XP_031396118.1">
    <property type="nucleotide sequence ID" value="XM_031540258.1"/>
</dbReference>
<reference evidence="7" key="2">
    <citation type="submission" date="2017-06" db="EMBL/GenBank/DDBJ databases">
        <title>The pomegranate genome and the genomics of punicalagin biosynthesis.</title>
        <authorList>
            <person name="Xu C."/>
        </authorList>
    </citation>
    <scope>NUCLEOTIDE SEQUENCE [LARGE SCALE GENOMIC DNA]</scope>
    <source>
        <tissue evidence="7">Fresh leaf</tissue>
    </source>
</reference>
<dbReference type="GO" id="GO:0003700">
    <property type="term" value="F:DNA-binding transcription factor activity"/>
    <property type="evidence" value="ECO:0007669"/>
    <property type="project" value="InterPro"/>
</dbReference>
<keyword evidence="4" id="KW-0539">Nucleus</keyword>
<reference evidence="9" key="3">
    <citation type="journal article" date="2020" name="Plant Biotechnol. J.">
        <title>The pomegranate (Punica granatum L.) draft genome dissects genetic divergence between soft- and hard-seeded cultivars.</title>
        <authorList>
            <person name="Luo X."/>
            <person name="Li H."/>
            <person name="Wu Z."/>
            <person name="Yao W."/>
            <person name="Zhao P."/>
            <person name="Cao D."/>
            <person name="Yu H."/>
            <person name="Li K."/>
            <person name="Poudel K."/>
            <person name="Zhao D."/>
            <person name="Zhang F."/>
            <person name="Xia X."/>
            <person name="Chen L."/>
            <person name="Wang Q."/>
            <person name="Jing D."/>
            <person name="Cao S."/>
        </authorList>
    </citation>
    <scope>NUCLEOTIDE SEQUENCE [LARGE SCALE GENOMIC DNA]</scope>
</reference>
<dbReference type="InterPro" id="IPR046955">
    <property type="entry name" value="PHR1-like"/>
</dbReference>
<dbReference type="OrthoDB" id="551907at2759"/>
<dbReference type="InterPro" id="IPR017930">
    <property type="entry name" value="Myb_dom"/>
</dbReference>
<protein>
    <submittedName>
        <fullName evidence="10">Uncharacterized protein LOC116207351</fullName>
    </submittedName>
</protein>
<keyword evidence="3" id="KW-0804">Transcription</keyword>
<evidence type="ECO:0000256" key="1">
    <source>
        <dbReference type="ARBA" id="ARBA00004123"/>
    </source>
</evidence>
<dbReference type="FunFam" id="1.10.10.60:FF:000002">
    <property type="entry name" value="Myb family transcription factor"/>
    <property type="match status" value="1"/>
</dbReference>
<dbReference type="PANTHER" id="PTHR31314:SF168">
    <property type="entry name" value="MYB-LIKE HTH TRANSCRIPTIONAL REGULATOR FAMILY PROTEIN"/>
    <property type="match status" value="1"/>
</dbReference>
<dbReference type="InterPro" id="IPR001005">
    <property type="entry name" value="SANT/Myb"/>
</dbReference>
<dbReference type="PROSITE" id="PS51294">
    <property type="entry name" value="HTH_MYB"/>
    <property type="match status" value="1"/>
</dbReference>
<dbReference type="GeneID" id="116207351"/>
<evidence type="ECO:0000256" key="2">
    <source>
        <dbReference type="ARBA" id="ARBA00023015"/>
    </source>
</evidence>
<reference evidence="10" key="4">
    <citation type="submission" date="2025-04" db="UniProtKB">
        <authorList>
            <consortium name="RefSeq"/>
        </authorList>
    </citation>
    <scope>IDENTIFICATION</scope>
    <source>
        <tissue evidence="10">Leaf</tissue>
    </source>
</reference>
<dbReference type="EMBL" id="MTKT01005400">
    <property type="protein sequence ID" value="OWM67104.1"/>
    <property type="molecule type" value="Genomic_DNA"/>
</dbReference>
<dbReference type="PANTHER" id="PTHR31314">
    <property type="entry name" value="MYB FAMILY TRANSCRIPTION FACTOR PHL7-LIKE"/>
    <property type="match status" value="1"/>
</dbReference>
<feature type="region of interest" description="Disordered" evidence="5">
    <location>
        <begin position="270"/>
        <end position="340"/>
    </location>
</feature>
<feature type="compositionally biased region" description="Low complexity" evidence="5">
    <location>
        <begin position="25"/>
        <end position="41"/>
    </location>
</feature>
<name>A0A218W2L2_PUNGR</name>
<feature type="compositionally biased region" description="Basic and acidic residues" evidence="5">
    <location>
        <begin position="311"/>
        <end position="321"/>
    </location>
</feature>
<accession>A0A218W2L2</accession>
<dbReference type="InterPro" id="IPR009057">
    <property type="entry name" value="Homeodomain-like_sf"/>
</dbReference>
<dbReference type="NCBIfam" id="TIGR01557">
    <property type="entry name" value="myb_SHAQKYF"/>
    <property type="match status" value="1"/>
</dbReference>
<evidence type="ECO:0000313" key="9">
    <source>
        <dbReference type="Proteomes" id="UP000515151"/>
    </source>
</evidence>
<feature type="region of interest" description="Disordered" evidence="5">
    <location>
        <begin position="1"/>
        <end position="53"/>
    </location>
</feature>
<dbReference type="Gene3D" id="1.10.10.60">
    <property type="entry name" value="Homeodomain-like"/>
    <property type="match status" value="1"/>
</dbReference>
<feature type="domain" description="HTH myb-type" evidence="6">
    <location>
        <begin position="55"/>
        <end position="115"/>
    </location>
</feature>
<sequence>MALGNSDQNQDECESTEENEDGCSGDDNLIISGGSSSNSTVEETEKKSSVRPYVRSKMPRLRWTPDLHLRFVQAVERLGGQHRATPKLVLEMMNVKGLSIHHVKSHLQMFRNRKVDGPGQALSGHRQFQNYGDQHKILNLGQLPMLQQLHNSRNFTGFRYGESYWNAQSAGRHKLQNSIPVGDFPQNRQLVEEIGPRQLCRNVLADKIFSLTRAQINGSTGMDPPEPNDDRGSSQDHVGYRTSLEYWDDKMAKKRRLSTAEPVNIDLTLSLGVKANDDPSDGDEEDREKGSEESSGISDDLSLSLCSASPRPERVRRKECTDGSSEEGMNDFSCSKNGNGGLMMMRASTLDLTL</sequence>
<reference evidence="8" key="1">
    <citation type="journal article" date="2017" name="Plant J.">
        <title>The pomegranate (Punica granatum L.) genome and the genomics of punicalagin biosynthesis.</title>
        <authorList>
            <person name="Qin G."/>
            <person name="Xu C."/>
            <person name="Ming R."/>
            <person name="Tang H."/>
            <person name="Guyot R."/>
            <person name="Kramer E.M."/>
            <person name="Hu Y."/>
            <person name="Yi X."/>
            <person name="Qi Y."/>
            <person name="Xu X."/>
            <person name="Gao Z."/>
            <person name="Pan H."/>
            <person name="Jian J."/>
            <person name="Tian Y."/>
            <person name="Yue Z."/>
            <person name="Xu Y."/>
        </authorList>
    </citation>
    <scope>NUCLEOTIDE SEQUENCE [LARGE SCALE GENOMIC DNA]</scope>
    <source>
        <strain evidence="8">cv. Dabenzi</strain>
    </source>
</reference>
<evidence type="ECO:0000256" key="3">
    <source>
        <dbReference type="ARBA" id="ARBA00023163"/>
    </source>
</evidence>
<dbReference type="Proteomes" id="UP000515151">
    <property type="component" value="Chromosome 5"/>
</dbReference>
<organism evidence="7 8">
    <name type="scientific">Punica granatum</name>
    <name type="common">Pomegranate</name>
    <dbReference type="NCBI Taxonomy" id="22663"/>
    <lineage>
        <taxon>Eukaryota</taxon>
        <taxon>Viridiplantae</taxon>
        <taxon>Streptophyta</taxon>
        <taxon>Embryophyta</taxon>
        <taxon>Tracheophyta</taxon>
        <taxon>Spermatophyta</taxon>
        <taxon>Magnoliopsida</taxon>
        <taxon>eudicotyledons</taxon>
        <taxon>Gunneridae</taxon>
        <taxon>Pentapetalae</taxon>
        <taxon>rosids</taxon>
        <taxon>malvids</taxon>
        <taxon>Myrtales</taxon>
        <taxon>Lythraceae</taxon>
        <taxon>Punica</taxon>
    </lineage>
</organism>
<dbReference type="GO" id="GO:0003677">
    <property type="term" value="F:DNA binding"/>
    <property type="evidence" value="ECO:0007669"/>
    <property type="project" value="InterPro"/>
</dbReference>
<evidence type="ECO:0000259" key="6">
    <source>
        <dbReference type="PROSITE" id="PS51294"/>
    </source>
</evidence>
<dbReference type="SUPFAM" id="SSF46689">
    <property type="entry name" value="Homeodomain-like"/>
    <property type="match status" value="1"/>
</dbReference>
<comment type="subcellular location">
    <subcellularLocation>
        <location evidence="1">Nucleus</location>
    </subcellularLocation>
</comment>
<evidence type="ECO:0000313" key="10">
    <source>
        <dbReference type="RefSeq" id="XP_031396118.1"/>
    </source>
</evidence>
<dbReference type="GO" id="GO:0005634">
    <property type="term" value="C:nucleus"/>
    <property type="evidence" value="ECO:0007669"/>
    <property type="project" value="UniProtKB-SubCell"/>
</dbReference>
<dbReference type="Pfam" id="PF00249">
    <property type="entry name" value="Myb_DNA-binding"/>
    <property type="match status" value="1"/>
</dbReference>
<feature type="compositionally biased region" description="Acidic residues" evidence="5">
    <location>
        <begin position="9"/>
        <end position="24"/>
    </location>
</feature>